<dbReference type="EMBL" id="JAJSOW010000104">
    <property type="protein sequence ID" value="KAI9169573.1"/>
    <property type="molecule type" value="Genomic_DNA"/>
</dbReference>
<evidence type="ECO:0000256" key="1">
    <source>
        <dbReference type="SAM" id="MobiDB-lite"/>
    </source>
</evidence>
<organism evidence="3 4">
    <name type="scientific">Acer negundo</name>
    <name type="common">Box elder</name>
    <dbReference type="NCBI Taxonomy" id="4023"/>
    <lineage>
        <taxon>Eukaryota</taxon>
        <taxon>Viridiplantae</taxon>
        <taxon>Streptophyta</taxon>
        <taxon>Embryophyta</taxon>
        <taxon>Tracheophyta</taxon>
        <taxon>Spermatophyta</taxon>
        <taxon>Magnoliopsida</taxon>
        <taxon>eudicotyledons</taxon>
        <taxon>Gunneridae</taxon>
        <taxon>Pentapetalae</taxon>
        <taxon>rosids</taxon>
        <taxon>malvids</taxon>
        <taxon>Sapindales</taxon>
        <taxon>Sapindaceae</taxon>
        <taxon>Hippocastanoideae</taxon>
        <taxon>Acereae</taxon>
        <taxon>Acer</taxon>
    </lineage>
</organism>
<dbReference type="PANTHER" id="PTHR31373">
    <property type="entry name" value="OS06G0652100 PROTEIN"/>
    <property type="match status" value="1"/>
</dbReference>
<dbReference type="PIRSF" id="PIRSF015417">
    <property type="entry name" value="T31B5_30_vWA"/>
    <property type="match status" value="1"/>
</dbReference>
<keyword evidence="4" id="KW-1185">Reference proteome</keyword>
<dbReference type="Pfam" id="PF11443">
    <property type="entry name" value="DUF2828"/>
    <property type="match status" value="1"/>
</dbReference>
<dbReference type="InterPro" id="IPR011205">
    <property type="entry name" value="UCP015417_vWA"/>
</dbReference>
<name>A0AAD5ILR6_ACENE</name>
<comment type="caution">
    <text evidence="3">The sequence shown here is derived from an EMBL/GenBank/DDBJ whole genome shotgun (WGS) entry which is preliminary data.</text>
</comment>
<dbReference type="Proteomes" id="UP001064489">
    <property type="component" value="Chromosome 7"/>
</dbReference>
<protein>
    <recommendedName>
        <fullName evidence="2">DUF2828 domain-containing protein</fullName>
    </recommendedName>
</protein>
<evidence type="ECO:0000313" key="3">
    <source>
        <dbReference type="EMBL" id="KAI9169573.1"/>
    </source>
</evidence>
<reference evidence="3" key="1">
    <citation type="journal article" date="2022" name="Plant J.">
        <title>Strategies of tolerance reflected in two North American maple genomes.</title>
        <authorList>
            <person name="McEvoy S.L."/>
            <person name="Sezen U.U."/>
            <person name="Trouern-Trend A."/>
            <person name="McMahon S.M."/>
            <person name="Schaberg P.G."/>
            <person name="Yang J."/>
            <person name="Wegrzyn J.L."/>
            <person name="Swenson N.G."/>
        </authorList>
    </citation>
    <scope>NUCLEOTIDE SEQUENCE</scope>
    <source>
        <strain evidence="3">91603</strain>
    </source>
</reference>
<evidence type="ECO:0000313" key="4">
    <source>
        <dbReference type="Proteomes" id="UP001064489"/>
    </source>
</evidence>
<evidence type="ECO:0000259" key="2">
    <source>
        <dbReference type="Pfam" id="PF11443"/>
    </source>
</evidence>
<gene>
    <name evidence="3" type="ORF">LWI28_014279</name>
</gene>
<reference evidence="3" key="2">
    <citation type="submission" date="2023-02" db="EMBL/GenBank/DDBJ databases">
        <authorList>
            <person name="Swenson N.G."/>
            <person name="Wegrzyn J.L."/>
            <person name="Mcevoy S.L."/>
        </authorList>
    </citation>
    <scope>NUCLEOTIDE SEQUENCE</scope>
    <source>
        <strain evidence="3">91603</strain>
        <tissue evidence="3">Leaf</tissue>
    </source>
</reference>
<sequence>MSAMVSNFNNTKSTRTPPMTLTENGSRTFSSSGNPCLDFFFHVVPNTPTSGLKQRLYSAWAHNPLTTLKLICNLRGVRGTGKSDKEGFYTAALWLHENHPKPLACNVASFADFGYIKDLLELLYRILEGPEVREIQKSKLILRKNSGGQQKKKTGHDVSRFGVFCVNSRKQRTKSSKRSPLSLVLKQTWIAHAKKKNQMEKEIASELRKEKKVTLATRV</sequence>
<dbReference type="InterPro" id="IPR058580">
    <property type="entry name" value="DUF2828"/>
</dbReference>
<feature type="region of interest" description="Disordered" evidence="1">
    <location>
        <begin position="1"/>
        <end position="27"/>
    </location>
</feature>
<feature type="domain" description="DUF2828" evidence="2">
    <location>
        <begin position="22"/>
        <end position="218"/>
    </location>
</feature>
<dbReference type="PANTHER" id="PTHR31373:SF17">
    <property type="entry name" value="OS06G0652100 PROTEIN"/>
    <property type="match status" value="1"/>
</dbReference>
<dbReference type="AlphaFoldDB" id="A0AAD5ILR6"/>
<accession>A0AAD5ILR6</accession>
<proteinExistence type="predicted"/>